<keyword evidence="4" id="KW-1185">Reference proteome</keyword>
<reference evidence="3 4" key="1">
    <citation type="submission" date="2018-01" db="EMBL/GenBank/DDBJ databases">
        <title>G. obscuriglobus.</title>
        <authorList>
            <person name="Franke J."/>
            <person name="Blomberg W."/>
            <person name="Selmecki A."/>
        </authorList>
    </citation>
    <scope>NUCLEOTIDE SEQUENCE [LARGE SCALE GENOMIC DNA]</scope>
    <source>
        <strain evidence="3 4">DSM 5831</strain>
    </source>
</reference>
<accession>A0A2Z3GYY4</accession>
<evidence type="ECO:0000313" key="4">
    <source>
        <dbReference type="Proteomes" id="UP000245802"/>
    </source>
</evidence>
<name>A0A2Z3GYY4_9BACT</name>
<evidence type="ECO:0000256" key="1">
    <source>
        <dbReference type="ARBA" id="ARBA00023235"/>
    </source>
</evidence>
<keyword evidence="3" id="KW-0670">Pyruvate</keyword>
<dbReference type="RefSeq" id="WP_010036847.1">
    <property type="nucleotide sequence ID" value="NZ_CP025958.1"/>
</dbReference>
<dbReference type="Pfam" id="PF01261">
    <property type="entry name" value="AP_endonuc_2"/>
    <property type="match status" value="1"/>
</dbReference>
<dbReference type="KEGG" id="gog:C1280_17820"/>
<evidence type="ECO:0000313" key="3">
    <source>
        <dbReference type="EMBL" id="AWM38658.1"/>
    </source>
</evidence>
<dbReference type="GO" id="GO:0016853">
    <property type="term" value="F:isomerase activity"/>
    <property type="evidence" value="ECO:0007669"/>
    <property type="project" value="UniProtKB-KW"/>
</dbReference>
<sequence length="283" mass="31283">MTADEPKTKLKGRVNHSVAFWCFNARGEQWSAEKVCSVTRDLGGKAVELIDPSEWHHLKKYDLVCGLAANGMPGAPFMRGFNNPQFHDEVITTTSKTIDQCADAKFPNVIAFTGYKWVNPDDPKSGTITPDEAFYNCVAGLKKLALYAEKKGVTVCLEHLNTRDDTDPMKGHPGYGGDDLEFVASIVKAVGSPRVKLLFDFYHVQLMHGDLIRRVEQHKELIGHVHTAGAPGRGELDENQEINYPAVLRKLVSTGYTGFVGHEFIPTRDPLAGLKQAIETCDV</sequence>
<evidence type="ECO:0000259" key="2">
    <source>
        <dbReference type="Pfam" id="PF01261"/>
    </source>
</evidence>
<dbReference type="InterPro" id="IPR013022">
    <property type="entry name" value="Xyl_isomerase-like_TIM-brl"/>
</dbReference>
<dbReference type="InterPro" id="IPR036237">
    <property type="entry name" value="Xyl_isomerase-like_sf"/>
</dbReference>
<gene>
    <name evidence="3" type="ORF">C1280_17820</name>
</gene>
<dbReference type="OrthoDB" id="9786584at2"/>
<dbReference type="SUPFAM" id="SSF51658">
    <property type="entry name" value="Xylose isomerase-like"/>
    <property type="match status" value="1"/>
</dbReference>
<dbReference type="Proteomes" id="UP000245802">
    <property type="component" value="Chromosome"/>
</dbReference>
<organism evidence="3 4">
    <name type="scientific">Gemmata obscuriglobus</name>
    <dbReference type="NCBI Taxonomy" id="114"/>
    <lineage>
        <taxon>Bacteria</taxon>
        <taxon>Pseudomonadati</taxon>
        <taxon>Planctomycetota</taxon>
        <taxon>Planctomycetia</taxon>
        <taxon>Gemmatales</taxon>
        <taxon>Gemmataceae</taxon>
        <taxon>Gemmata</taxon>
    </lineage>
</organism>
<dbReference type="PANTHER" id="PTHR43489:SF3">
    <property type="entry name" value="XYLOSE ISOMERASE DOMAIN PROTEIN TIM BARREL"/>
    <property type="match status" value="1"/>
</dbReference>
<protein>
    <submittedName>
        <fullName evidence="3">Hydroxypyruvate isomerase</fullName>
    </submittedName>
</protein>
<keyword evidence="1 3" id="KW-0413">Isomerase</keyword>
<dbReference type="AlphaFoldDB" id="A0A2Z3GYY4"/>
<feature type="domain" description="Xylose isomerase-like TIM barrel" evidence="2">
    <location>
        <begin position="40"/>
        <end position="279"/>
    </location>
</feature>
<dbReference type="EMBL" id="CP025958">
    <property type="protein sequence ID" value="AWM38658.1"/>
    <property type="molecule type" value="Genomic_DNA"/>
</dbReference>
<dbReference type="PANTHER" id="PTHR43489">
    <property type="entry name" value="ISOMERASE"/>
    <property type="match status" value="1"/>
</dbReference>
<proteinExistence type="predicted"/>
<dbReference type="Gene3D" id="3.20.20.150">
    <property type="entry name" value="Divalent-metal-dependent TIM barrel enzymes"/>
    <property type="match status" value="1"/>
</dbReference>
<dbReference type="InterPro" id="IPR050417">
    <property type="entry name" value="Sugar_Epim/Isomerase"/>
</dbReference>